<dbReference type="Pfam" id="PF20237">
    <property type="entry name" value="DUF6594"/>
    <property type="match status" value="1"/>
</dbReference>
<proteinExistence type="predicted"/>
<evidence type="ECO:0000256" key="1">
    <source>
        <dbReference type="SAM" id="Phobius"/>
    </source>
</evidence>
<feature type="transmembrane region" description="Helical" evidence="1">
    <location>
        <begin position="259"/>
        <end position="279"/>
    </location>
</feature>
<accession>A0A9W5YFG4</accession>
<dbReference type="PANTHER" id="PTHR34502">
    <property type="entry name" value="DUF6594 DOMAIN-CONTAINING PROTEIN-RELATED"/>
    <property type="match status" value="1"/>
</dbReference>
<evidence type="ECO:0000313" key="3">
    <source>
        <dbReference type="EMBL" id="GKZ17188.1"/>
    </source>
</evidence>
<keyword evidence="1" id="KW-0812">Transmembrane</keyword>
<keyword evidence="1" id="KW-0472">Membrane</keyword>
<dbReference type="InterPro" id="IPR046529">
    <property type="entry name" value="DUF6594"/>
</dbReference>
<name>A0A9W5YFG4_9EURO</name>
<sequence length="281" mass="31867">MTHEELDGYDKLASAMALEFGSAIFRRFAKLNITNLLYLQGELTYIERDLADIIKDAKTTQDAEKCGYFFSVAEMKNSVYSAQWEKVLEGRRLLKEFNTTLLQLAQISQFSKPHDTDLGVFREFLEREEFAKGKMINPTDQWGEQNEDDLIWLGSPHDATDGFTRWVNTKVVSWFHDRWGCKNSKLRDLEAGVYIYDKHRITAHTYLISLIISGLLPATSIIVLYYVKNTAAKLVTISVYNMLFVVVMGLMSKAGRVEIFAAATAFAAVQVAMITNGSLQS</sequence>
<comment type="caution">
    <text evidence="3">The sequence shown here is derived from an EMBL/GenBank/DDBJ whole genome shotgun (WGS) entry which is preliminary data.</text>
</comment>
<gene>
    <name evidence="3" type="ORF">AbraCBS73388_007240</name>
</gene>
<evidence type="ECO:0000313" key="4">
    <source>
        <dbReference type="Proteomes" id="UP001143548"/>
    </source>
</evidence>
<dbReference type="Proteomes" id="UP001143548">
    <property type="component" value="Unassembled WGS sequence"/>
</dbReference>
<evidence type="ECO:0000259" key="2">
    <source>
        <dbReference type="Pfam" id="PF20237"/>
    </source>
</evidence>
<dbReference type="AlphaFoldDB" id="A0A9W5YFG4"/>
<feature type="domain" description="DUF6594" evidence="2">
    <location>
        <begin position="9"/>
        <end position="271"/>
    </location>
</feature>
<protein>
    <recommendedName>
        <fullName evidence="2">DUF6594 domain-containing protein</fullName>
    </recommendedName>
</protein>
<reference evidence="3" key="1">
    <citation type="submission" date="2022-07" db="EMBL/GenBank/DDBJ databases">
        <title>Taxonomy of Aspergillus series Nigri: significant species reduction supported by multi-species coalescent approaches.</title>
        <authorList>
            <person name="Bian C."/>
            <person name="Kusuya Y."/>
            <person name="Sklenar F."/>
            <person name="D'hooge E."/>
            <person name="Yaguchi T."/>
            <person name="Takahashi H."/>
            <person name="Hubka V."/>
        </authorList>
    </citation>
    <scope>NUCLEOTIDE SEQUENCE</scope>
    <source>
        <strain evidence="3">CBS 733.88</strain>
    </source>
</reference>
<dbReference type="EMBL" id="BROQ01000004">
    <property type="protein sequence ID" value="GKZ17188.1"/>
    <property type="molecule type" value="Genomic_DNA"/>
</dbReference>
<dbReference type="PANTHER" id="PTHR34502:SF5">
    <property type="entry name" value="DUF6594 DOMAIN-CONTAINING PROTEIN"/>
    <property type="match status" value="1"/>
</dbReference>
<feature type="transmembrane region" description="Helical" evidence="1">
    <location>
        <begin position="234"/>
        <end position="253"/>
    </location>
</feature>
<organism evidence="3 4">
    <name type="scientific">Aspergillus brasiliensis</name>
    <dbReference type="NCBI Taxonomy" id="319629"/>
    <lineage>
        <taxon>Eukaryota</taxon>
        <taxon>Fungi</taxon>
        <taxon>Dikarya</taxon>
        <taxon>Ascomycota</taxon>
        <taxon>Pezizomycotina</taxon>
        <taxon>Eurotiomycetes</taxon>
        <taxon>Eurotiomycetidae</taxon>
        <taxon>Eurotiales</taxon>
        <taxon>Aspergillaceae</taxon>
        <taxon>Aspergillus</taxon>
        <taxon>Aspergillus subgen. Circumdati</taxon>
    </lineage>
</organism>
<feature type="transmembrane region" description="Helical" evidence="1">
    <location>
        <begin position="206"/>
        <end position="227"/>
    </location>
</feature>
<keyword evidence="1" id="KW-1133">Transmembrane helix</keyword>